<organism evidence="3 4">
    <name type="scientific">Nitrincola tibetensis</name>
    <dbReference type="NCBI Taxonomy" id="2219697"/>
    <lineage>
        <taxon>Bacteria</taxon>
        <taxon>Pseudomonadati</taxon>
        <taxon>Pseudomonadota</taxon>
        <taxon>Gammaproteobacteria</taxon>
        <taxon>Oceanospirillales</taxon>
        <taxon>Oceanospirillaceae</taxon>
        <taxon>Nitrincola</taxon>
    </lineage>
</organism>
<feature type="domain" description="YdbS-like PH" evidence="2">
    <location>
        <begin position="101"/>
        <end position="159"/>
    </location>
</feature>
<reference evidence="3 4" key="1">
    <citation type="submission" date="2018-06" db="EMBL/GenBank/DDBJ databases">
        <title>Nitrincola tibetense sp. nov., isolated from Lake XuguoCo on Tibetan Plateau.</title>
        <authorList>
            <person name="Xing P."/>
        </authorList>
    </citation>
    <scope>NUCLEOTIDE SEQUENCE [LARGE SCALE GENOMIC DNA]</scope>
    <source>
        <strain evidence="4">xg18</strain>
    </source>
</reference>
<dbReference type="EMBL" id="QKRX01000009">
    <property type="protein sequence ID" value="RAU17461.1"/>
    <property type="molecule type" value="Genomic_DNA"/>
</dbReference>
<evidence type="ECO:0000313" key="4">
    <source>
        <dbReference type="Proteomes" id="UP000250744"/>
    </source>
</evidence>
<protein>
    <recommendedName>
        <fullName evidence="2">YdbS-like PH domain-containing protein</fullName>
    </recommendedName>
</protein>
<evidence type="ECO:0000313" key="3">
    <source>
        <dbReference type="EMBL" id="RAU17461.1"/>
    </source>
</evidence>
<feature type="transmembrane region" description="Helical" evidence="1">
    <location>
        <begin position="61"/>
        <end position="86"/>
    </location>
</feature>
<proteinExistence type="predicted"/>
<evidence type="ECO:0000259" key="2">
    <source>
        <dbReference type="Pfam" id="PF03703"/>
    </source>
</evidence>
<name>A0A364NK98_9GAMM</name>
<dbReference type="AlphaFoldDB" id="A0A364NK98"/>
<dbReference type="OrthoDB" id="6089089at2"/>
<keyword evidence="1" id="KW-0812">Transmembrane</keyword>
<sequence length="180" mass="20613">MLENEVTRLVIKRHPLIYLAGLVRLFIAVVFYLLSQNANSAQPFWDNWAVIEWYRDIVSEYFGAGFGIPALWVSLAILAVAVWFFIKAVSRLLHPLTLRDEVTNYRLTNRSGLLFQRKQELYLRSVDGVLLEQSLIGKLMNTGTLKVIGRGDSSITLAYVLHYDETKDAFDHLLLKEPSL</sequence>
<dbReference type="InterPro" id="IPR005182">
    <property type="entry name" value="YdbS-like_PH"/>
</dbReference>
<dbReference type="RefSeq" id="WP_112159616.1">
    <property type="nucleotide sequence ID" value="NZ_QKRX01000009.1"/>
</dbReference>
<keyword evidence="1" id="KW-0472">Membrane</keyword>
<keyword evidence="1" id="KW-1133">Transmembrane helix</keyword>
<keyword evidence="4" id="KW-1185">Reference proteome</keyword>
<gene>
    <name evidence="3" type="ORF">DN062_12240</name>
</gene>
<dbReference type="Pfam" id="PF03703">
    <property type="entry name" value="bPH_2"/>
    <property type="match status" value="1"/>
</dbReference>
<comment type="caution">
    <text evidence="3">The sequence shown here is derived from an EMBL/GenBank/DDBJ whole genome shotgun (WGS) entry which is preliminary data.</text>
</comment>
<evidence type="ECO:0000256" key="1">
    <source>
        <dbReference type="SAM" id="Phobius"/>
    </source>
</evidence>
<accession>A0A364NK98</accession>
<dbReference type="Proteomes" id="UP000250744">
    <property type="component" value="Unassembled WGS sequence"/>
</dbReference>
<feature type="transmembrane region" description="Helical" evidence="1">
    <location>
        <begin position="16"/>
        <end position="35"/>
    </location>
</feature>